<dbReference type="InterPro" id="IPR001611">
    <property type="entry name" value="Leu-rich_rpt"/>
</dbReference>
<dbReference type="AlphaFoldDB" id="A0AAU9CMZ3"/>
<evidence type="ECO:0000256" key="2">
    <source>
        <dbReference type="ARBA" id="ARBA00022737"/>
    </source>
</evidence>
<gene>
    <name evidence="3" type="ORF">FUAX_17290</name>
</gene>
<dbReference type="SUPFAM" id="SSF52058">
    <property type="entry name" value="L domain-like"/>
    <property type="match status" value="2"/>
</dbReference>
<keyword evidence="4" id="KW-1185">Reference proteome</keyword>
<name>A0AAU9CMZ3_9BACT</name>
<protein>
    <recommendedName>
        <fullName evidence="5">Leucine-rich repeat domain-containing protein</fullName>
    </recommendedName>
</protein>
<dbReference type="Pfam" id="PF13855">
    <property type="entry name" value="LRR_8"/>
    <property type="match status" value="1"/>
</dbReference>
<evidence type="ECO:0008006" key="5">
    <source>
        <dbReference type="Google" id="ProtNLM"/>
    </source>
</evidence>
<dbReference type="SMART" id="SM00369">
    <property type="entry name" value="LRR_TYP"/>
    <property type="match status" value="3"/>
</dbReference>
<dbReference type="Proteomes" id="UP001348817">
    <property type="component" value="Chromosome"/>
</dbReference>
<evidence type="ECO:0000313" key="4">
    <source>
        <dbReference type="Proteomes" id="UP001348817"/>
    </source>
</evidence>
<organism evidence="3 4">
    <name type="scientific">Fulvitalea axinellae</name>
    <dbReference type="NCBI Taxonomy" id="1182444"/>
    <lineage>
        <taxon>Bacteria</taxon>
        <taxon>Pseudomonadati</taxon>
        <taxon>Bacteroidota</taxon>
        <taxon>Cytophagia</taxon>
        <taxon>Cytophagales</taxon>
        <taxon>Persicobacteraceae</taxon>
        <taxon>Fulvitalea</taxon>
    </lineage>
</organism>
<reference evidence="3 4" key="1">
    <citation type="submission" date="2021-12" db="EMBL/GenBank/DDBJ databases">
        <title>Genome sequencing of bacteria with rrn-lacking chromosome and rrn-plasmid.</title>
        <authorList>
            <person name="Anda M."/>
            <person name="Iwasaki W."/>
        </authorList>
    </citation>
    <scope>NUCLEOTIDE SEQUENCE [LARGE SCALE GENOMIC DNA]</scope>
    <source>
        <strain evidence="3 4">DSM 100852</strain>
    </source>
</reference>
<dbReference type="PANTHER" id="PTHR48051">
    <property type="match status" value="1"/>
</dbReference>
<dbReference type="RefSeq" id="WP_338394508.1">
    <property type="nucleotide sequence ID" value="NZ_AP025314.1"/>
</dbReference>
<dbReference type="KEGG" id="fax:FUAX_17290"/>
<accession>A0AAU9CMZ3</accession>
<evidence type="ECO:0000256" key="1">
    <source>
        <dbReference type="ARBA" id="ARBA00022614"/>
    </source>
</evidence>
<dbReference type="GO" id="GO:0005737">
    <property type="term" value="C:cytoplasm"/>
    <property type="evidence" value="ECO:0007669"/>
    <property type="project" value="TreeGrafter"/>
</dbReference>
<dbReference type="PANTHER" id="PTHR48051:SF54">
    <property type="entry name" value="LEUCINE-RICH REPEAT-CONTAINING PROTEIN"/>
    <property type="match status" value="1"/>
</dbReference>
<dbReference type="InterPro" id="IPR050216">
    <property type="entry name" value="LRR_domain-containing"/>
</dbReference>
<dbReference type="InterPro" id="IPR003591">
    <property type="entry name" value="Leu-rich_rpt_typical-subtyp"/>
</dbReference>
<keyword evidence="1" id="KW-0433">Leucine-rich repeat</keyword>
<dbReference type="PROSITE" id="PS51450">
    <property type="entry name" value="LRR"/>
    <property type="match status" value="1"/>
</dbReference>
<dbReference type="Gene3D" id="3.80.10.10">
    <property type="entry name" value="Ribonuclease Inhibitor"/>
    <property type="match status" value="2"/>
</dbReference>
<dbReference type="EMBL" id="AP025314">
    <property type="protein sequence ID" value="BDD09297.1"/>
    <property type="molecule type" value="Genomic_DNA"/>
</dbReference>
<dbReference type="InterPro" id="IPR032675">
    <property type="entry name" value="LRR_dom_sf"/>
</dbReference>
<sequence>MRWEENFSSAEDNRIPLSAFQNPEARVLDVSGLQNPVFPEDIPEDCPIIRVVMKNCGLRTVPKVLTKLRRMILLYLEGNQLETFPEELAGCPSLSHLYLDQNPLRSFGGYDQIKSLTHLSIIETPCATRVEDLLSKRIVTITGFDWKTVGPPQKDFSRLASALAKSPLSEKEKRDLLLFAQTRRDIHLPLGTLEERIRCLCVRQRELNSRARELVLAREAEKLREKPLDKKATLLVAGKTSLKKSEIKGICGERDVKYVPKYSEAVTHVLLGDVPKELLGQKAEGLVFLSEGSFSAWADEERPQFIGQASNDLVENIKELLYSRQEENIALALEMMKAGGVPKVLYFPCLFLIKTHGGKAVNVLKKHLKTLLPEELQGVLKSRATITWTDLSPSQFNFKISEEQLRDAGSEKESEIVRKLEKNEEQWGVDFCLWYALEYFKNRGRGLRYLMTKVKPNHPLRTEAIDLLMKNGTLDWSKAYGYEGDWWSERQRNKNLPIPMPLEIVKKENVKELRLQFCRLHEMPEGINAFKNIRKLDLSKNGLKDLPNSISELSELEELDLSENSFRKFPKILLRMKTLRKVLFGKQSKHIYGKAFERIEVPAEVKELMPDCVFEFAENEK</sequence>
<keyword evidence="2" id="KW-0677">Repeat</keyword>
<proteinExistence type="predicted"/>
<evidence type="ECO:0000313" key="3">
    <source>
        <dbReference type="EMBL" id="BDD09297.1"/>
    </source>
</evidence>